<evidence type="ECO:0000256" key="7">
    <source>
        <dbReference type="ARBA" id="ARBA00023180"/>
    </source>
</evidence>
<dbReference type="InterPro" id="IPR039391">
    <property type="entry name" value="Phytocyanin-like"/>
</dbReference>
<comment type="caution">
    <text evidence="13">The sequence shown here is derived from an EMBL/GenBank/DDBJ whole genome shotgun (WGS) entry which is preliminary data.</text>
</comment>
<keyword evidence="8" id="KW-0449">Lipoprotein</keyword>
<evidence type="ECO:0000256" key="9">
    <source>
        <dbReference type="ARBA" id="ARBA00035011"/>
    </source>
</evidence>
<feature type="signal peptide" evidence="11">
    <location>
        <begin position="1"/>
        <end position="23"/>
    </location>
</feature>
<feature type="compositionally biased region" description="Pro residues" evidence="10">
    <location>
        <begin position="172"/>
        <end position="182"/>
    </location>
</feature>
<evidence type="ECO:0000256" key="3">
    <source>
        <dbReference type="ARBA" id="ARBA00022622"/>
    </source>
</evidence>
<dbReference type="Proteomes" id="UP001370490">
    <property type="component" value="Unassembled WGS sequence"/>
</dbReference>
<name>A0AAN8W7L0_9MAGN</name>
<feature type="compositionally biased region" description="Low complexity" evidence="10">
    <location>
        <begin position="205"/>
        <end position="229"/>
    </location>
</feature>
<feature type="compositionally biased region" description="Low complexity" evidence="10">
    <location>
        <begin position="183"/>
        <end position="192"/>
    </location>
</feature>
<keyword evidence="3" id="KW-0336">GPI-anchor</keyword>
<proteinExistence type="inferred from homology"/>
<dbReference type="AlphaFoldDB" id="A0AAN8W7L0"/>
<keyword evidence="7" id="KW-0325">Glycoprotein</keyword>
<keyword evidence="2" id="KW-1003">Cell membrane</keyword>
<evidence type="ECO:0000256" key="11">
    <source>
        <dbReference type="SAM" id="SignalP"/>
    </source>
</evidence>
<evidence type="ECO:0000256" key="2">
    <source>
        <dbReference type="ARBA" id="ARBA00022475"/>
    </source>
</evidence>
<feature type="compositionally biased region" description="Pro residues" evidence="10">
    <location>
        <begin position="230"/>
        <end position="249"/>
    </location>
</feature>
<dbReference type="PROSITE" id="PS51485">
    <property type="entry name" value="PHYTOCYANIN"/>
    <property type="match status" value="1"/>
</dbReference>
<dbReference type="SUPFAM" id="SSF49503">
    <property type="entry name" value="Cupredoxins"/>
    <property type="match status" value="1"/>
</dbReference>
<dbReference type="InterPro" id="IPR008972">
    <property type="entry name" value="Cupredoxin"/>
</dbReference>
<feature type="domain" description="Phytocyanin" evidence="12">
    <location>
        <begin position="24"/>
        <end position="125"/>
    </location>
</feature>
<evidence type="ECO:0000256" key="1">
    <source>
        <dbReference type="ARBA" id="ARBA00004609"/>
    </source>
</evidence>
<keyword evidence="6" id="KW-1015">Disulfide bond</keyword>
<evidence type="ECO:0000256" key="6">
    <source>
        <dbReference type="ARBA" id="ARBA00023157"/>
    </source>
</evidence>
<comment type="similarity">
    <text evidence="9">Belongs to the early nodulin-like (ENODL) family.</text>
</comment>
<dbReference type="InterPro" id="IPR003245">
    <property type="entry name" value="Phytocyanin_dom"/>
</dbReference>
<protein>
    <submittedName>
        <fullName evidence="13">Phytocyanin domain</fullName>
    </submittedName>
</protein>
<evidence type="ECO:0000256" key="10">
    <source>
        <dbReference type="SAM" id="MobiDB-lite"/>
    </source>
</evidence>
<sequence length="276" mass="28591">MAFQNSLSLFFLILTVFVCSSDAYKFYVGGKDGWVLNPKEEYNHWAGRNRFLINDVLFFKYKNGTDSVLVVNKDDYDKCNAQNPILKLEGGDSVFTLDRSGPFYFISGNKESCDQGQKLIVVVLSSAHFKTPPPSVSPKPSPSSPAPAPVSHSPATSPVSAPTPSSVSPVSAPTPSPSPAKAPTPSSVSPVSTPTPSPSPPQAPTPSAVSPVSAPTPSKSPEKSPAVSPASPPPGSPPEAEGVPPPPAPSAASVGNSSWASLVLIVTALVSVIIVH</sequence>
<comment type="subcellular location">
    <subcellularLocation>
        <location evidence="1">Cell membrane</location>
        <topology evidence="1">Lipid-anchor</topology>
        <topology evidence="1">GPI-anchor</topology>
    </subcellularLocation>
</comment>
<accession>A0AAN8W7L0</accession>
<keyword evidence="5" id="KW-0472">Membrane</keyword>
<gene>
    <name evidence="13" type="ORF">RJ641_000178</name>
</gene>
<keyword evidence="4 11" id="KW-0732">Signal</keyword>
<feature type="compositionally biased region" description="Pro residues" evidence="10">
    <location>
        <begin position="193"/>
        <end position="204"/>
    </location>
</feature>
<feature type="chain" id="PRO_5042920478" evidence="11">
    <location>
        <begin position="24"/>
        <end position="276"/>
    </location>
</feature>
<reference evidence="13 14" key="1">
    <citation type="submission" date="2023-12" db="EMBL/GenBank/DDBJ databases">
        <title>A high-quality genome assembly for Dillenia turbinata (Dilleniales).</title>
        <authorList>
            <person name="Chanderbali A."/>
        </authorList>
    </citation>
    <scope>NUCLEOTIDE SEQUENCE [LARGE SCALE GENOMIC DNA]</scope>
    <source>
        <strain evidence="13">LSX21</strain>
        <tissue evidence="13">Leaf</tissue>
    </source>
</reference>
<dbReference type="Pfam" id="PF02298">
    <property type="entry name" value="Cu_bind_like"/>
    <property type="match status" value="1"/>
</dbReference>
<keyword evidence="14" id="KW-1185">Reference proteome</keyword>
<evidence type="ECO:0000313" key="13">
    <source>
        <dbReference type="EMBL" id="KAK6946705.1"/>
    </source>
</evidence>
<dbReference type="CDD" id="cd11019">
    <property type="entry name" value="OsENODL1_like"/>
    <property type="match status" value="1"/>
</dbReference>
<evidence type="ECO:0000259" key="12">
    <source>
        <dbReference type="PROSITE" id="PS51485"/>
    </source>
</evidence>
<dbReference type="GO" id="GO:0009055">
    <property type="term" value="F:electron transfer activity"/>
    <property type="evidence" value="ECO:0007669"/>
    <property type="project" value="InterPro"/>
</dbReference>
<evidence type="ECO:0000313" key="14">
    <source>
        <dbReference type="Proteomes" id="UP001370490"/>
    </source>
</evidence>
<feature type="compositionally biased region" description="Low complexity" evidence="10">
    <location>
        <begin position="149"/>
        <end position="171"/>
    </location>
</feature>
<dbReference type="InterPro" id="IPR041846">
    <property type="entry name" value="ENL_dom"/>
</dbReference>
<dbReference type="PANTHER" id="PTHR33021:SF185">
    <property type="entry name" value="EARLY NODULIN-LIKE PROTEIN 3-RELATED"/>
    <property type="match status" value="1"/>
</dbReference>
<dbReference type="PANTHER" id="PTHR33021">
    <property type="entry name" value="BLUE COPPER PROTEIN"/>
    <property type="match status" value="1"/>
</dbReference>
<dbReference type="Gene3D" id="2.60.40.420">
    <property type="entry name" value="Cupredoxins - blue copper proteins"/>
    <property type="match status" value="1"/>
</dbReference>
<evidence type="ECO:0000256" key="4">
    <source>
        <dbReference type="ARBA" id="ARBA00022729"/>
    </source>
</evidence>
<dbReference type="GO" id="GO:0005886">
    <property type="term" value="C:plasma membrane"/>
    <property type="evidence" value="ECO:0007669"/>
    <property type="project" value="UniProtKB-SubCell"/>
</dbReference>
<evidence type="ECO:0000256" key="8">
    <source>
        <dbReference type="ARBA" id="ARBA00023288"/>
    </source>
</evidence>
<feature type="compositionally biased region" description="Pro residues" evidence="10">
    <location>
        <begin position="131"/>
        <end position="148"/>
    </location>
</feature>
<evidence type="ECO:0000256" key="5">
    <source>
        <dbReference type="ARBA" id="ARBA00023136"/>
    </source>
</evidence>
<dbReference type="EMBL" id="JBAMMX010000001">
    <property type="protein sequence ID" value="KAK6946705.1"/>
    <property type="molecule type" value="Genomic_DNA"/>
</dbReference>
<dbReference type="GO" id="GO:0098552">
    <property type="term" value="C:side of membrane"/>
    <property type="evidence" value="ECO:0007669"/>
    <property type="project" value="UniProtKB-KW"/>
</dbReference>
<organism evidence="13 14">
    <name type="scientific">Dillenia turbinata</name>
    <dbReference type="NCBI Taxonomy" id="194707"/>
    <lineage>
        <taxon>Eukaryota</taxon>
        <taxon>Viridiplantae</taxon>
        <taxon>Streptophyta</taxon>
        <taxon>Embryophyta</taxon>
        <taxon>Tracheophyta</taxon>
        <taxon>Spermatophyta</taxon>
        <taxon>Magnoliopsida</taxon>
        <taxon>eudicotyledons</taxon>
        <taxon>Gunneridae</taxon>
        <taxon>Pentapetalae</taxon>
        <taxon>Dilleniales</taxon>
        <taxon>Dilleniaceae</taxon>
        <taxon>Dillenia</taxon>
    </lineage>
</organism>
<dbReference type="FunFam" id="2.60.40.420:FF:000010">
    <property type="entry name" value="Early nodulin-like protein 1"/>
    <property type="match status" value="1"/>
</dbReference>
<feature type="region of interest" description="Disordered" evidence="10">
    <location>
        <begin position="131"/>
        <end position="255"/>
    </location>
</feature>